<dbReference type="Pfam" id="PF13385">
    <property type="entry name" value="Laminin_G_3"/>
    <property type="match status" value="1"/>
</dbReference>
<reference evidence="2" key="1">
    <citation type="submission" date="2017-09" db="EMBL/GenBank/DDBJ databases">
        <title>Depth-based differentiation of microbial function through sediment-hosted aquifers and enrichment of novel symbionts in the deep terrestrial subsurface.</title>
        <authorList>
            <person name="Probst A.J."/>
            <person name="Ladd B."/>
            <person name="Jarett J.K."/>
            <person name="Geller-Mcgrath D.E."/>
            <person name="Sieber C.M.K."/>
            <person name="Emerson J.B."/>
            <person name="Anantharaman K."/>
            <person name="Thomas B.C."/>
            <person name="Malmstrom R."/>
            <person name="Stieglmeier M."/>
            <person name="Klingl A."/>
            <person name="Woyke T."/>
            <person name="Ryan C.M."/>
            <person name="Banfield J.F."/>
        </authorList>
    </citation>
    <scope>NUCLEOTIDE SEQUENCE [LARGE SCALE GENOMIC DNA]</scope>
</reference>
<protein>
    <recommendedName>
        <fullName evidence="3">LamG-like jellyroll fold domain-containing protein</fullName>
    </recommendedName>
</protein>
<accession>A0A2M6WT61</accession>
<dbReference type="AlphaFoldDB" id="A0A2M6WT61"/>
<dbReference type="Gene3D" id="2.60.120.200">
    <property type="match status" value="1"/>
</dbReference>
<dbReference type="EMBL" id="PFAM01000017">
    <property type="protein sequence ID" value="PIT95931.1"/>
    <property type="molecule type" value="Genomic_DNA"/>
</dbReference>
<name>A0A2M6WT61_9BACT</name>
<evidence type="ECO:0008006" key="3">
    <source>
        <dbReference type="Google" id="ProtNLM"/>
    </source>
</evidence>
<dbReference type="Proteomes" id="UP000228533">
    <property type="component" value="Unassembled WGS sequence"/>
</dbReference>
<dbReference type="InterPro" id="IPR013320">
    <property type="entry name" value="ConA-like_dom_sf"/>
</dbReference>
<evidence type="ECO:0000313" key="1">
    <source>
        <dbReference type="EMBL" id="PIT95931.1"/>
    </source>
</evidence>
<evidence type="ECO:0000313" key="2">
    <source>
        <dbReference type="Proteomes" id="UP000228533"/>
    </source>
</evidence>
<organism evidence="1 2">
    <name type="scientific">Candidatus Falkowbacteria bacterium CG10_big_fil_rev_8_21_14_0_10_37_14</name>
    <dbReference type="NCBI Taxonomy" id="1974561"/>
    <lineage>
        <taxon>Bacteria</taxon>
        <taxon>Candidatus Falkowiibacteriota</taxon>
    </lineage>
</organism>
<gene>
    <name evidence="1" type="ORF">COT94_03015</name>
</gene>
<proteinExistence type="predicted"/>
<sequence length="99" mass="11165">MLSNIPALWTTCYKTHNIDPSANFYHYTFTIKDGVGLWYVNGAQIGSCASLGSLAFYFDYIAYTYNWAAKLNGSVSNVRVYNKQLNNTDVLNLHNATRP</sequence>
<comment type="caution">
    <text evidence="1">The sequence shown here is derived from an EMBL/GenBank/DDBJ whole genome shotgun (WGS) entry which is preliminary data.</text>
</comment>
<dbReference type="SUPFAM" id="SSF49899">
    <property type="entry name" value="Concanavalin A-like lectins/glucanases"/>
    <property type="match status" value="1"/>
</dbReference>